<keyword evidence="1" id="KW-0597">Phosphoprotein</keyword>
<proteinExistence type="predicted"/>
<dbReference type="SUPFAM" id="SSF52172">
    <property type="entry name" value="CheY-like"/>
    <property type="match status" value="1"/>
</dbReference>
<organism evidence="3 4">
    <name type="scientific">Dictyobacter alpinus</name>
    <dbReference type="NCBI Taxonomy" id="2014873"/>
    <lineage>
        <taxon>Bacteria</taxon>
        <taxon>Bacillati</taxon>
        <taxon>Chloroflexota</taxon>
        <taxon>Ktedonobacteria</taxon>
        <taxon>Ktedonobacterales</taxon>
        <taxon>Dictyobacteraceae</taxon>
        <taxon>Dictyobacter</taxon>
    </lineage>
</organism>
<sequence length="147" mass="16032">MTIRILIVDDYCVIRAGLRALLQPDEELQIVAEATDGRDAIEKALKWRPDVVLMDTVLPTMDGISATAIIRKDLPTTEVLILTDTHNGLDIIKAIRAGAIGYLLKNAQATDLRTAIRAAAVGQVYLSPVTATYTLLDQEVVNAYISQ</sequence>
<dbReference type="GO" id="GO:0000160">
    <property type="term" value="P:phosphorelay signal transduction system"/>
    <property type="evidence" value="ECO:0007669"/>
    <property type="project" value="InterPro"/>
</dbReference>
<comment type="caution">
    <text evidence="3">The sequence shown here is derived from an EMBL/GenBank/DDBJ whole genome shotgun (WGS) entry which is preliminary data.</text>
</comment>
<accession>A0A402BIA9</accession>
<dbReference type="InterPro" id="IPR011006">
    <property type="entry name" value="CheY-like_superfamily"/>
</dbReference>
<dbReference type="InterPro" id="IPR001789">
    <property type="entry name" value="Sig_transdc_resp-reg_receiver"/>
</dbReference>
<reference evidence="4" key="1">
    <citation type="submission" date="2018-12" db="EMBL/GenBank/DDBJ databases">
        <title>Tengunoibacter tsumagoiensis gen. nov., sp. nov., Dictyobacter kobayashii sp. nov., D. alpinus sp. nov., and D. joshuensis sp. nov. and description of Dictyobacteraceae fam. nov. within the order Ktedonobacterales isolated from Tengu-no-mugimeshi.</title>
        <authorList>
            <person name="Wang C.M."/>
            <person name="Zheng Y."/>
            <person name="Sakai Y."/>
            <person name="Toyoda A."/>
            <person name="Minakuchi Y."/>
            <person name="Abe K."/>
            <person name="Yokota A."/>
            <person name="Yabe S."/>
        </authorList>
    </citation>
    <scope>NUCLEOTIDE SEQUENCE [LARGE SCALE GENOMIC DNA]</scope>
    <source>
        <strain evidence="4">Uno16</strain>
    </source>
</reference>
<dbReference type="Gene3D" id="3.40.50.2300">
    <property type="match status" value="1"/>
</dbReference>
<evidence type="ECO:0000256" key="1">
    <source>
        <dbReference type="PROSITE-ProRule" id="PRU00169"/>
    </source>
</evidence>
<feature type="modified residue" description="4-aspartylphosphate" evidence="1">
    <location>
        <position position="55"/>
    </location>
</feature>
<dbReference type="InterPro" id="IPR058245">
    <property type="entry name" value="NreC/VraR/RcsB-like_REC"/>
</dbReference>
<dbReference type="Pfam" id="PF00072">
    <property type="entry name" value="Response_reg"/>
    <property type="match status" value="1"/>
</dbReference>
<dbReference type="Proteomes" id="UP000287171">
    <property type="component" value="Unassembled WGS sequence"/>
</dbReference>
<gene>
    <name evidence="3" type="ORF">KDA_65970</name>
</gene>
<keyword evidence="4" id="KW-1185">Reference proteome</keyword>
<dbReference type="PANTHER" id="PTHR45566:SF2">
    <property type="entry name" value="NARL SUBFAMILY"/>
    <property type="match status" value="1"/>
</dbReference>
<name>A0A402BIA9_9CHLR</name>
<dbReference type="AlphaFoldDB" id="A0A402BIA9"/>
<dbReference type="OrthoDB" id="9797341at2"/>
<dbReference type="SMART" id="SM00448">
    <property type="entry name" value="REC"/>
    <property type="match status" value="1"/>
</dbReference>
<feature type="domain" description="Response regulatory" evidence="2">
    <location>
        <begin position="4"/>
        <end position="120"/>
    </location>
</feature>
<dbReference type="PROSITE" id="PS50110">
    <property type="entry name" value="RESPONSE_REGULATORY"/>
    <property type="match status" value="1"/>
</dbReference>
<evidence type="ECO:0000259" key="2">
    <source>
        <dbReference type="PROSITE" id="PS50110"/>
    </source>
</evidence>
<dbReference type="RefSeq" id="WP_126631113.1">
    <property type="nucleotide sequence ID" value="NZ_BIFT01000002.1"/>
</dbReference>
<protein>
    <recommendedName>
        <fullName evidence="2">Response regulatory domain-containing protein</fullName>
    </recommendedName>
</protein>
<dbReference type="PANTHER" id="PTHR45566">
    <property type="entry name" value="HTH-TYPE TRANSCRIPTIONAL REGULATOR YHJB-RELATED"/>
    <property type="match status" value="1"/>
</dbReference>
<dbReference type="InterPro" id="IPR051015">
    <property type="entry name" value="EvgA-like"/>
</dbReference>
<dbReference type="CDD" id="cd17535">
    <property type="entry name" value="REC_NarL-like"/>
    <property type="match status" value="1"/>
</dbReference>
<evidence type="ECO:0000313" key="4">
    <source>
        <dbReference type="Proteomes" id="UP000287171"/>
    </source>
</evidence>
<dbReference type="EMBL" id="BIFT01000002">
    <property type="protein sequence ID" value="GCE31113.1"/>
    <property type="molecule type" value="Genomic_DNA"/>
</dbReference>
<evidence type="ECO:0000313" key="3">
    <source>
        <dbReference type="EMBL" id="GCE31113.1"/>
    </source>
</evidence>